<gene>
    <name evidence="1" type="ordered locus">NP_3086A</name>
</gene>
<protein>
    <submittedName>
        <fullName evidence="1">Uncharacterized protein</fullName>
    </submittedName>
</protein>
<proteinExistence type="predicted"/>
<dbReference type="eggNOG" id="arCOG04551">
    <property type="taxonomic scope" value="Archaea"/>
</dbReference>
<sequence length="244" mass="25801">MTTVAVLCDPPQPGAVLPELVEGTPVSPEDAADLYTALLCDTVEAVDGSGGELLVNYRPAEAVGVDGDAEAIIREAIADVVDTDDARFEVQVGETFAGRVGNTATHLLETEELSSVGIIRPEVATFARTDIDSAAMKLRSCDVVIGPSTGGRVHYAAFGEPIDFTDCYAAPAVETLTNRCLDAGHDVEFLETKQSVRTPQELADAIVSVRAHDTAGELVPRHFAAWIDGMPYEVVTDDDGLSLV</sequence>
<dbReference type="OrthoDB" id="168607at2157"/>
<evidence type="ECO:0000313" key="1">
    <source>
        <dbReference type="EMBL" id="CAI49634.1"/>
    </source>
</evidence>
<dbReference type="AlphaFoldDB" id="A0A1U7EWZ2"/>
<dbReference type="InterPro" id="IPR018641">
    <property type="entry name" value="Trfase_1_rSAM/seldom-assoc"/>
</dbReference>
<dbReference type="KEGG" id="nph:NP_3086A"/>
<dbReference type="RefSeq" id="WP_011323256.1">
    <property type="nucleotide sequence ID" value="NC_007426.1"/>
</dbReference>
<dbReference type="InterPro" id="IPR029044">
    <property type="entry name" value="Nucleotide-diphossugar_trans"/>
</dbReference>
<accession>A0A1U7EWZ2</accession>
<dbReference type="GeneID" id="3701648"/>
<dbReference type="Proteomes" id="UP000002698">
    <property type="component" value="Chromosome"/>
</dbReference>
<dbReference type="EMBL" id="CR936257">
    <property type="protein sequence ID" value="CAI49634.1"/>
    <property type="molecule type" value="Genomic_DNA"/>
</dbReference>
<evidence type="ECO:0000313" key="2">
    <source>
        <dbReference type="Proteomes" id="UP000002698"/>
    </source>
</evidence>
<organism evidence="1 2">
    <name type="scientific">Natronomonas pharaonis (strain ATCC 35678 / DSM 2160 / CIP 103997 / JCM 8858 / NBRC 14720 / NCIMB 2260 / Gabara)</name>
    <name type="common">Halobacterium pharaonis</name>
    <dbReference type="NCBI Taxonomy" id="348780"/>
    <lineage>
        <taxon>Archaea</taxon>
        <taxon>Methanobacteriati</taxon>
        <taxon>Methanobacteriota</taxon>
        <taxon>Stenosarchaea group</taxon>
        <taxon>Halobacteria</taxon>
        <taxon>Halobacteriales</taxon>
        <taxon>Natronomonadaceae</taxon>
        <taxon>Natronomonas</taxon>
    </lineage>
</organism>
<dbReference type="PANTHER" id="PTHR36529:SF1">
    <property type="entry name" value="GLYCOSYLTRANSFERASE"/>
    <property type="match status" value="1"/>
</dbReference>
<name>A0A1U7EWZ2_NATPD</name>
<dbReference type="EnsemblBacteria" id="CAI49634">
    <property type="protein sequence ID" value="CAI49634"/>
    <property type="gene ID" value="NP_3086A"/>
</dbReference>
<reference evidence="1 2" key="1">
    <citation type="journal article" date="2005" name="Genome Res.">
        <title>Living with two extremes: conclusions from the genome sequence of Natronomonas pharaonis.</title>
        <authorList>
            <person name="Falb M."/>
            <person name="Pfeiffer F."/>
            <person name="Palm P."/>
            <person name="Rodewald K."/>
            <person name="Hickmann V."/>
            <person name="Tittor J."/>
            <person name="Oesterhelt D."/>
        </authorList>
    </citation>
    <scope>NUCLEOTIDE SEQUENCE [LARGE SCALE GENOMIC DNA]</scope>
    <source>
        <strain evidence="2">ATCC 35678 / DSM 2160 / CIP 103997 / JCM 8858 / NBRC 14720 / NCIMB 2260 / Gabara</strain>
    </source>
</reference>
<dbReference type="Gene3D" id="3.90.550.10">
    <property type="entry name" value="Spore Coat Polysaccharide Biosynthesis Protein SpsA, Chain A"/>
    <property type="match status" value="1"/>
</dbReference>
<dbReference type="PANTHER" id="PTHR36529">
    <property type="entry name" value="SLL1095 PROTEIN"/>
    <property type="match status" value="1"/>
</dbReference>
<keyword evidence="2" id="KW-1185">Reference proteome</keyword>
<dbReference type="HOGENOM" id="CLU_1131641_0_0_2"/>
<dbReference type="STRING" id="348780.NP_3086A"/>